<dbReference type="Gene3D" id="3.30.1380.20">
    <property type="entry name" value="Trafficking protein particle complex subunit 3"/>
    <property type="match status" value="1"/>
</dbReference>
<keyword evidence="6" id="KW-0931">ER-Golgi transport</keyword>
<feature type="non-terminal residue" evidence="8">
    <location>
        <position position="1"/>
    </location>
</feature>
<dbReference type="InterPro" id="IPR007194">
    <property type="entry name" value="TRAPP_component"/>
</dbReference>
<dbReference type="InterPro" id="IPR016696">
    <property type="entry name" value="TRAPP-I_su5"/>
</dbReference>
<evidence type="ECO:0000256" key="4">
    <source>
        <dbReference type="ARBA" id="ARBA00022448"/>
    </source>
</evidence>
<dbReference type="InterPro" id="IPR024096">
    <property type="entry name" value="NO_sig/Golgi_transp_ligand-bd"/>
</dbReference>
<gene>
    <name evidence="8" type="ORF">TPC1_10777</name>
</gene>
<dbReference type="PANTHER" id="PTHR20902:SF0">
    <property type="entry name" value="TRAFFICKING PROTEIN PARTICLE COMPLEX SUBUNIT 5"/>
    <property type="match status" value="1"/>
</dbReference>
<evidence type="ECO:0000256" key="7">
    <source>
        <dbReference type="ARBA" id="ARBA00023034"/>
    </source>
</evidence>
<evidence type="ECO:0000256" key="6">
    <source>
        <dbReference type="ARBA" id="ARBA00022892"/>
    </source>
</evidence>
<evidence type="ECO:0000256" key="5">
    <source>
        <dbReference type="ARBA" id="ARBA00022824"/>
    </source>
</evidence>
<organism evidence="8">
    <name type="scientific">Trepomonas sp. PC1</name>
    <dbReference type="NCBI Taxonomy" id="1076344"/>
    <lineage>
        <taxon>Eukaryota</taxon>
        <taxon>Metamonada</taxon>
        <taxon>Diplomonadida</taxon>
        <taxon>Hexamitidae</taxon>
        <taxon>Hexamitinae</taxon>
        <taxon>Trepomonas</taxon>
    </lineage>
</organism>
<dbReference type="GO" id="GO:1990071">
    <property type="term" value="C:TRAPPII protein complex"/>
    <property type="evidence" value="ECO:0007669"/>
    <property type="project" value="TreeGrafter"/>
</dbReference>
<reference evidence="8" key="1">
    <citation type="submission" date="2015-07" db="EMBL/GenBank/DDBJ databases">
        <title>Adaptation to a free-living lifestyle via gene acquisitions in the diplomonad Trepomonas sp. PC1.</title>
        <authorList>
            <person name="Xu F."/>
            <person name="Jerlstrom-Hultqvist J."/>
            <person name="Kolisko M."/>
            <person name="Simpson A.G.B."/>
            <person name="Roger A.J."/>
            <person name="Svard S.G."/>
            <person name="Andersson J.O."/>
        </authorList>
    </citation>
    <scope>NUCLEOTIDE SEQUENCE</scope>
    <source>
        <strain evidence="8">PC1</strain>
    </source>
</reference>
<feature type="non-terminal residue" evidence="8">
    <location>
        <position position="188"/>
    </location>
</feature>
<evidence type="ECO:0000313" key="8">
    <source>
        <dbReference type="EMBL" id="JAP96029.1"/>
    </source>
</evidence>
<evidence type="ECO:0000256" key="1">
    <source>
        <dbReference type="ARBA" id="ARBA00004240"/>
    </source>
</evidence>
<keyword evidence="4" id="KW-0813">Transport</keyword>
<dbReference type="AlphaFoldDB" id="A0A146KLF8"/>
<dbReference type="SUPFAM" id="SSF111126">
    <property type="entry name" value="Ligand-binding domain in the NO signalling and Golgi transport"/>
    <property type="match status" value="1"/>
</dbReference>
<dbReference type="EMBL" id="GDID01000577">
    <property type="protein sequence ID" value="JAP96029.1"/>
    <property type="molecule type" value="Transcribed_RNA"/>
</dbReference>
<evidence type="ECO:0000256" key="3">
    <source>
        <dbReference type="ARBA" id="ARBA00006218"/>
    </source>
</evidence>
<accession>A0A146KLF8</accession>
<sequence length="188" mass="21596">PNIINQVFSNIKNTGAVEKKQENQSNLDQVSELLTSTKTMNSTLLNHLICNYSMFLKSIGVTDIVQKYEQLGFSIGQRLWEACLSKERQQNEAQPTHSSFYTYKQIFDKITGVFWNFTFGYYEIEVQKLQNVENQFYLRLKELPIQRYCSQQSTTIYIYPIVIGLVKGCINGSGCTANVSAMNQKLDD</sequence>
<keyword evidence="5" id="KW-0256">Endoplasmic reticulum</keyword>
<comment type="subcellular location">
    <subcellularLocation>
        <location evidence="1">Endoplasmic reticulum</location>
    </subcellularLocation>
    <subcellularLocation>
        <location evidence="2">Golgi apparatus</location>
    </subcellularLocation>
</comment>
<keyword evidence="7" id="KW-0333">Golgi apparatus</keyword>
<proteinExistence type="inferred from homology"/>
<dbReference type="GO" id="GO:0005783">
    <property type="term" value="C:endoplasmic reticulum"/>
    <property type="evidence" value="ECO:0007669"/>
    <property type="project" value="UniProtKB-SubCell"/>
</dbReference>
<protein>
    <submittedName>
        <fullName evidence="8">Transport protein particle (TRAPP) component</fullName>
    </submittedName>
</protein>
<dbReference type="GO" id="GO:1990072">
    <property type="term" value="C:TRAPPIII protein complex"/>
    <property type="evidence" value="ECO:0007669"/>
    <property type="project" value="TreeGrafter"/>
</dbReference>
<evidence type="ECO:0000256" key="2">
    <source>
        <dbReference type="ARBA" id="ARBA00004555"/>
    </source>
</evidence>
<dbReference type="PANTHER" id="PTHR20902">
    <property type="entry name" value="41-2 PROTEIN ANTIGEN-RELATED"/>
    <property type="match status" value="1"/>
</dbReference>
<dbReference type="GO" id="GO:1990070">
    <property type="term" value="C:TRAPPI protein complex"/>
    <property type="evidence" value="ECO:0007669"/>
    <property type="project" value="TreeGrafter"/>
</dbReference>
<dbReference type="GO" id="GO:0006888">
    <property type="term" value="P:endoplasmic reticulum to Golgi vesicle-mediated transport"/>
    <property type="evidence" value="ECO:0007669"/>
    <property type="project" value="TreeGrafter"/>
</dbReference>
<dbReference type="Pfam" id="PF04051">
    <property type="entry name" value="TRAPP"/>
    <property type="match status" value="1"/>
</dbReference>
<comment type="similarity">
    <text evidence="3">Belongs to the TRAPP small subunits family. BET3 subfamily.</text>
</comment>
<name>A0A146KLF8_9EUKA</name>